<gene>
    <name evidence="11" type="primary">holA</name>
    <name evidence="11" type="ORF">COT61_00665</name>
</gene>
<dbReference type="NCBIfam" id="TIGR01128">
    <property type="entry name" value="holA"/>
    <property type="match status" value="1"/>
</dbReference>
<evidence type="ECO:0000313" key="12">
    <source>
        <dbReference type="Proteomes" id="UP000229080"/>
    </source>
</evidence>
<dbReference type="InterPro" id="IPR048466">
    <property type="entry name" value="DNA_pol3_delta-like_C"/>
</dbReference>
<dbReference type="Gene3D" id="3.40.50.300">
    <property type="entry name" value="P-loop containing nucleotide triphosphate hydrolases"/>
    <property type="match status" value="1"/>
</dbReference>
<dbReference type="Proteomes" id="UP000229080">
    <property type="component" value="Unassembled WGS sequence"/>
</dbReference>
<dbReference type="Pfam" id="PF21694">
    <property type="entry name" value="DNA_pol3_delta_C"/>
    <property type="match status" value="1"/>
</dbReference>
<dbReference type="InterPro" id="IPR010372">
    <property type="entry name" value="DNA_pol3_delta_N"/>
</dbReference>
<keyword evidence="5" id="KW-0235">DNA replication</keyword>
<dbReference type="EC" id="2.7.7.7" evidence="1"/>
<evidence type="ECO:0000259" key="10">
    <source>
        <dbReference type="Pfam" id="PF21694"/>
    </source>
</evidence>
<evidence type="ECO:0000256" key="2">
    <source>
        <dbReference type="ARBA" id="ARBA00017703"/>
    </source>
</evidence>
<dbReference type="GO" id="GO:0009360">
    <property type="term" value="C:DNA polymerase III complex"/>
    <property type="evidence" value="ECO:0007669"/>
    <property type="project" value="InterPro"/>
</dbReference>
<accession>A0A2H0WWJ5</accession>
<evidence type="ECO:0000256" key="5">
    <source>
        <dbReference type="ARBA" id="ARBA00022705"/>
    </source>
</evidence>
<evidence type="ECO:0000256" key="4">
    <source>
        <dbReference type="ARBA" id="ARBA00022695"/>
    </source>
</evidence>
<dbReference type="Gene3D" id="1.20.272.10">
    <property type="match status" value="1"/>
</dbReference>
<comment type="similarity">
    <text evidence="7">Belongs to the DNA polymerase HolA subunit family.</text>
</comment>
<evidence type="ECO:0000256" key="1">
    <source>
        <dbReference type="ARBA" id="ARBA00012417"/>
    </source>
</evidence>
<dbReference type="InterPro" id="IPR005790">
    <property type="entry name" value="DNA_polIII_delta"/>
</dbReference>
<protein>
    <recommendedName>
        <fullName evidence="2">DNA polymerase III subunit delta</fullName>
        <ecNumber evidence="1">2.7.7.7</ecNumber>
    </recommendedName>
</protein>
<evidence type="ECO:0000313" key="11">
    <source>
        <dbReference type="EMBL" id="PIS17040.1"/>
    </source>
</evidence>
<dbReference type="SUPFAM" id="SSF52540">
    <property type="entry name" value="P-loop containing nucleoside triphosphate hydrolases"/>
    <property type="match status" value="1"/>
</dbReference>
<dbReference type="Pfam" id="PF06144">
    <property type="entry name" value="DNA_pol3_delta"/>
    <property type="match status" value="1"/>
</dbReference>
<dbReference type="InterPro" id="IPR027417">
    <property type="entry name" value="P-loop_NTPase"/>
</dbReference>
<dbReference type="InterPro" id="IPR008921">
    <property type="entry name" value="DNA_pol3_clamp-load_cplx_C"/>
</dbReference>
<dbReference type="SUPFAM" id="SSF48019">
    <property type="entry name" value="post-AAA+ oligomerization domain-like"/>
    <property type="match status" value="1"/>
</dbReference>
<organism evidence="11 12">
    <name type="scientific">Candidatus Portnoybacteria bacterium CG09_land_8_20_14_0_10_44_13</name>
    <dbReference type="NCBI Taxonomy" id="1974811"/>
    <lineage>
        <taxon>Bacteria</taxon>
        <taxon>Candidatus Portnoyibacteriota</taxon>
    </lineage>
</organism>
<evidence type="ECO:0000259" key="9">
    <source>
        <dbReference type="Pfam" id="PF06144"/>
    </source>
</evidence>
<evidence type="ECO:0000256" key="6">
    <source>
        <dbReference type="ARBA" id="ARBA00022932"/>
    </source>
</evidence>
<dbReference type="EMBL" id="PEZF01000023">
    <property type="protein sequence ID" value="PIS17040.1"/>
    <property type="molecule type" value="Genomic_DNA"/>
</dbReference>
<comment type="catalytic activity">
    <reaction evidence="8">
        <text>DNA(n) + a 2'-deoxyribonucleoside 5'-triphosphate = DNA(n+1) + diphosphate</text>
        <dbReference type="Rhea" id="RHEA:22508"/>
        <dbReference type="Rhea" id="RHEA-COMP:17339"/>
        <dbReference type="Rhea" id="RHEA-COMP:17340"/>
        <dbReference type="ChEBI" id="CHEBI:33019"/>
        <dbReference type="ChEBI" id="CHEBI:61560"/>
        <dbReference type="ChEBI" id="CHEBI:173112"/>
        <dbReference type="EC" id="2.7.7.7"/>
    </reaction>
</comment>
<dbReference type="AlphaFoldDB" id="A0A2H0WWJ5"/>
<keyword evidence="4" id="KW-0548">Nucleotidyltransferase</keyword>
<comment type="caution">
    <text evidence="11">The sequence shown here is derived from an EMBL/GenBank/DDBJ whole genome shotgun (WGS) entry which is preliminary data.</text>
</comment>
<dbReference type="GO" id="GO:0003887">
    <property type="term" value="F:DNA-directed DNA polymerase activity"/>
    <property type="evidence" value="ECO:0007669"/>
    <property type="project" value="UniProtKB-KW"/>
</dbReference>
<dbReference type="Gene3D" id="1.10.8.60">
    <property type="match status" value="1"/>
</dbReference>
<feature type="domain" description="DNA polymerase III delta subunit-like C-terminal" evidence="10">
    <location>
        <begin position="201"/>
        <end position="257"/>
    </location>
</feature>
<dbReference type="GO" id="GO:0003677">
    <property type="term" value="F:DNA binding"/>
    <property type="evidence" value="ECO:0007669"/>
    <property type="project" value="InterPro"/>
</dbReference>
<dbReference type="PANTHER" id="PTHR34388:SF1">
    <property type="entry name" value="DNA POLYMERASE III SUBUNIT DELTA"/>
    <property type="match status" value="1"/>
</dbReference>
<reference evidence="12" key="1">
    <citation type="submission" date="2017-09" db="EMBL/GenBank/DDBJ databases">
        <title>Depth-based differentiation of microbial function through sediment-hosted aquifers and enrichment of novel symbionts in the deep terrestrial subsurface.</title>
        <authorList>
            <person name="Probst A.J."/>
            <person name="Ladd B."/>
            <person name="Jarett J.K."/>
            <person name="Geller-Mcgrath D.E."/>
            <person name="Sieber C.M.K."/>
            <person name="Emerson J.B."/>
            <person name="Anantharaman K."/>
            <person name="Thomas B.C."/>
            <person name="Malmstrom R."/>
            <person name="Stieglmeier M."/>
            <person name="Klingl A."/>
            <person name="Woyke T."/>
            <person name="Ryan C.M."/>
            <person name="Banfield J.F."/>
        </authorList>
    </citation>
    <scope>NUCLEOTIDE SEQUENCE [LARGE SCALE GENOMIC DNA]</scope>
</reference>
<proteinExistence type="inferred from homology"/>
<feature type="non-terminal residue" evidence="11">
    <location>
        <position position="262"/>
    </location>
</feature>
<feature type="domain" description="DNA polymerase III delta N-terminal" evidence="9">
    <location>
        <begin position="4"/>
        <end position="118"/>
    </location>
</feature>
<evidence type="ECO:0000256" key="3">
    <source>
        <dbReference type="ARBA" id="ARBA00022679"/>
    </source>
</evidence>
<keyword evidence="6" id="KW-0239">DNA-directed DNA polymerase</keyword>
<evidence type="ECO:0000256" key="7">
    <source>
        <dbReference type="ARBA" id="ARBA00034754"/>
    </source>
</evidence>
<keyword evidence="3" id="KW-0808">Transferase</keyword>
<dbReference type="PANTHER" id="PTHR34388">
    <property type="entry name" value="DNA POLYMERASE III SUBUNIT DELTA"/>
    <property type="match status" value="1"/>
</dbReference>
<dbReference type="GO" id="GO:0006261">
    <property type="term" value="P:DNA-templated DNA replication"/>
    <property type="evidence" value="ECO:0007669"/>
    <property type="project" value="TreeGrafter"/>
</dbReference>
<sequence>MIIFLYGPDSFRSRQKLKRIIEKYKAKHKSGLNFLKFDLSETGLDDLREAIKSRPMFAEKKLIVIENLFCLSPENQREVIEYFKGEKLEKEQEVVLVVYEKNAPDKRSQAFKFLTAKGALSQEFGSLEGTQLENWIKREVEARGGNINRQAIQELAVCLGGDLWQASNEIDKLVAFKNGGEMGGEIKKEDVTLLIKAKISANIFQTIDALAQRNKKNALRLLYQHFKEGENAIYLLTMFAYQFRNLLIVKDLVEKGVPYPEL</sequence>
<name>A0A2H0WWJ5_9BACT</name>
<evidence type="ECO:0000256" key="8">
    <source>
        <dbReference type="ARBA" id="ARBA00049244"/>
    </source>
</evidence>